<dbReference type="GO" id="GO:0005829">
    <property type="term" value="C:cytosol"/>
    <property type="evidence" value="ECO:0007669"/>
    <property type="project" value="TreeGrafter"/>
</dbReference>
<keyword evidence="3" id="KW-0285">Flavoprotein</keyword>
<dbReference type="AlphaFoldDB" id="A0A3B0YRA2"/>
<dbReference type="EC" id="1.8.1.7" evidence="9"/>
<feature type="domain" description="FAD/NAD(P)-binding" evidence="8">
    <location>
        <begin position="5"/>
        <end position="119"/>
    </location>
</feature>
<evidence type="ECO:0000256" key="1">
    <source>
        <dbReference type="ARBA" id="ARBA00001974"/>
    </source>
</evidence>
<dbReference type="GO" id="GO:0006749">
    <property type="term" value="P:glutathione metabolic process"/>
    <property type="evidence" value="ECO:0007669"/>
    <property type="project" value="TreeGrafter"/>
</dbReference>
<evidence type="ECO:0000256" key="3">
    <source>
        <dbReference type="ARBA" id="ARBA00022630"/>
    </source>
</evidence>
<name>A0A3B0YRA2_9ZZZZ</name>
<sequence length="123" mass="13403">MSQHYDLIAIGGGSGGLSVAERAARYGARCAVIEKGPLGGTCVNVGCVPKKVMWFGASIAHTLEDASHYGFRLGKTEFDWKVLKTARDAYVHGINDWYHTYLADSNIDEIVGEARFVDAHTLE</sequence>
<dbReference type="PANTHER" id="PTHR42737:SF2">
    <property type="entry name" value="GLUTATHIONE REDUCTASE"/>
    <property type="match status" value="1"/>
</dbReference>
<keyword evidence="6" id="KW-1015">Disulfide bond</keyword>
<dbReference type="PANTHER" id="PTHR42737">
    <property type="entry name" value="GLUTATHIONE REDUCTASE"/>
    <property type="match status" value="1"/>
</dbReference>
<dbReference type="Gene3D" id="3.50.50.60">
    <property type="entry name" value="FAD/NAD(P)-binding domain"/>
    <property type="match status" value="1"/>
</dbReference>
<evidence type="ECO:0000256" key="6">
    <source>
        <dbReference type="ARBA" id="ARBA00023157"/>
    </source>
</evidence>
<dbReference type="EMBL" id="UOFM01000540">
    <property type="protein sequence ID" value="VAW83398.1"/>
    <property type="molecule type" value="Genomic_DNA"/>
</dbReference>
<dbReference type="Pfam" id="PF07992">
    <property type="entry name" value="Pyr_redox_2"/>
    <property type="match status" value="1"/>
</dbReference>
<dbReference type="InterPro" id="IPR036188">
    <property type="entry name" value="FAD/NAD-bd_sf"/>
</dbReference>
<dbReference type="InterPro" id="IPR046952">
    <property type="entry name" value="GSHR/TRXR-like"/>
</dbReference>
<dbReference type="GO" id="GO:0050660">
    <property type="term" value="F:flavin adenine dinucleotide binding"/>
    <property type="evidence" value="ECO:0007669"/>
    <property type="project" value="InterPro"/>
</dbReference>
<reference evidence="9" key="1">
    <citation type="submission" date="2018-06" db="EMBL/GenBank/DDBJ databases">
        <authorList>
            <person name="Zhirakovskaya E."/>
        </authorList>
    </citation>
    <scope>NUCLEOTIDE SEQUENCE</scope>
</reference>
<dbReference type="SUPFAM" id="SSF51905">
    <property type="entry name" value="FAD/NAD(P)-binding domain"/>
    <property type="match status" value="1"/>
</dbReference>
<dbReference type="PROSITE" id="PS00076">
    <property type="entry name" value="PYRIDINE_REDOX_1"/>
    <property type="match status" value="1"/>
</dbReference>
<dbReference type="GO" id="GO:0045454">
    <property type="term" value="P:cell redox homeostasis"/>
    <property type="evidence" value="ECO:0007669"/>
    <property type="project" value="InterPro"/>
</dbReference>
<keyword evidence="5 9" id="KW-0560">Oxidoreductase</keyword>
<evidence type="ECO:0000256" key="5">
    <source>
        <dbReference type="ARBA" id="ARBA00023002"/>
    </source>
</evidence>
<evidence type="ECO:0000259" key="8">
    <source>
        <dbReference type="Pfam" id="PF07992"/>
    </source>
</evidence>
<keyword evidence="4" id="KW-0274">FAD</keyword>
<dbReference type="GO" id="GO:0004362">
    <property type="term" value="F:glutathione-disulfide reductase (NADPH) activity"/>
    <property type="evidence" value="ECO:0007669"/>
    <property type="project" value="UniProtKB-EC"/>
</dbReference>
<evidence type="ECO:0000313" key="9">
    <source>
        <dbReference type="EMBL" id="VAW83398.1"/>
    </source>
</evidence>
<proteinExistence type="inferred from homology"/>
<evidence type="ECO:0000256" key="7">
    <source>
        <dbReference type="ARBA" id="ARBA00023284"/>
    </source>
</evidence>
<comment type="cofactor">
    <cofactor evidence="1">
        <name>FAD</name>
        <dbReference type="ChEBI" id="CHEBI:57692"/>
    </cofactor>
</comment>
<dbReference type="PRINTS" id="PR00411">
    <property type="entry name" value="PNDRDTASEI"/>
</dbReference>
<protein>
    <submittedName>
        <fullName evidence="9">Glutathione reductase</fullName>
        <ecNumber evidence="9">1.8.1.7</ecNumber>
    </submittedName>
</protein>
<dbReference type="InterPro" id="IPR023753">
    <property type="entry name" value="FAD/NAD-binding_dom"/>
</dbReference>
<dbReference type="GO" id="GO:0034599">
    <property type="term" value="P:cellular response to oxidative stress"/>
    <property type="evidence" value="ECO:0007669"/>
    <property type="project" value="TreeGrafter"/>
</dbReference>
<evidence type="ECO:0000256" key="2">
    <source>
        <dbReference type="ARBA" id="ARBA00007532"/>
    </source>
</evidence>
<keyword evidence="7" id="KW-0676">Redox-active center</keyword>
<evidence type="ECO:0000256" key="4">
    <source>
        <dbReference type="ARBA" id="ARBA00022827"/>
    </source>
</evidence>
<dbReference type="InterPro" id="IPR012999">
    <property type="entry name" value="Pyr_OxRdtase_I_AS"/>
</dbReference>
<feature type="non-terminal residue" evidence="9">
    <location>
        <position position="123"/>
    </location>
</feature>
<gene>
    <name evidence="9" type="ORF">MNBD_GAMMA14-1548</name>
</gene>
<accession>A0A3B0YRA2</accession>
<organism evidence="9">
    <name type="scientific">hydrothermal vent metagenome</name>
    <dbReference type="NCBI Taxonomy" id="652676"/>
    <lineage>
        <taxon>unclassified sequences</taxon>
        <taxon>metagenomes</taxon>
        <taxon>ecological metagenomes</taxon>
    </lineage>
</organism>
<comment type="similarity">
    <text evidence="2">Belongs to the class-I pyridine nucleotide-disulfide oxidoreductase family.</text>
</comment>
<dbReference type="GO" id="GO:0005739">
    <property type="term" value="C:mitochondrion"/>
    <property type="evidence" value="ECO:0007669"/>
    <property type="project" value="TreeGrafter"/>
</dbReference>